<protein>
    <recommendedName>
        <fullName evidence="4">Lipocalin-like domain-containing protein</fullName>
    </recommendedName>
</protein>
<sequence length="147" mass="16691">MKRQFCKILLAVSFLFLVPALCMSQNLKGIWKLVQSEGSSQVVRYKVLDKDGNYFNVDAYIKDAVDVSSGSRSSDDVFCPYKITRSGEYSIIAKGLYCEKLRNEHGRSANAIVPISYRIDGKKMTLLFRLGNNVYREVYQKVSKLGK</sequence>
<dbReference type="KEGG" id="btho:Btheta7330_03906"/>
<keyword evidence="1" id="KW-0732">Signal</keyword>
<gene>
    <name evidence="2" type="ORF">ERS852557_00370</name>
</gene>
<dbReference type="Proteomes" id="UP000095541">
    <property type="component" value="Unassembled WGS sequence"/>
</dbReference>
<name>A0A0P0FTB3_BACT4</name>
<evidence type="ECO:0000256" key="1">
    <source>
        <dbReference type="SAM" id="SignalP"/>
    </source>
</evidence>
<reference evidence="2 3" key="1">
    <citation type="submission" date="2015-09" db="EMBL/GenBank/DDBJ databases">
        <authorList>
            <consortium name="Pathogen Informatics"/>
        </authorList>
    </citation>
    <scope>NUCLEOTIDE SEQUENCE [LARGE SCALE GENOMIC DNA]</scope>
    <source>
        <strain evidence="2 3">2789STDY5834945</strain>
    </source>
</reference>
<dbReference type="Gene3D" id="2.40.128.490">
    <property type="entry name" value="Uncharacterised protein PF14869, DUF4488"/>
    <property type="match status" value="1"/>
</dbReference>
<evidence type="ECO:0008006" key="4">
    <source>
        <dbReference type="Google" id="ProtNLM"/>
    </source>
</evidence>
<evidence type="ECO:0000313" key="3">
    <source>
        <dbReference type="Proteomes" id="UP000095541"/>
    </source>
</evidence>
<feature type="chain" id="PRO_5014235902" description="Lipocalin-like domain-containing protein" evidence="1">
    <location>
        <begin position="25"/>
        <end position="147"/>
    </location>
</feature>
<dbReference type="EMBL" id="CZBI01000001">
    <property type="protein sequence ID" value="CUP36819.1"/>
    <property type="molecule type" value="Genomic_DNA"/>
</dbReference>
<dbReference type="PATRIC" id="fig|818.23.peg.4021"/>
<feature type="signal peptide" evidence="1">
    <location>
        <begin position="1"/>
        <end position="24"/>
    </location>
</feature>
<organism evidence="2 3">
    <name type="scientific">Bacteroides thetaiotaomicron</name>
    <dbReference type="NCBI Taxonomy" id="818"/>
    <lineage>
        <taxon>Bacteria</taxon>
        <taxon>Pseudomonadati</taxon>
        <taxon>Bacteroidota</taxon>
        <taxon>Bacteroidia</taxon>
        <taxon>Bacteroidales</taxon>
        <taxon>Bacteroidaceae</taxon>
        <taxon>Bacteroides</taxon>
    </lineage>
</organism>
<evidence type="ECO:0000313" key="2">
    <source>
        <dbReference type="EMBL" id="CUP36819.1"/>
    </source>
</evidence>
<dbReference type="AlphaFoldDB" id="A0A0P0FTB3"/>
<proteinExistence type="predicted"/>
<accession>A0A0P0FTB3</accession>
<dbReference type="RefSeq" id="WP_055216794.1">
    <property type="nucleotide sequence ID" value="NZ_CZBI01000001.1"/>
</dbReference>